<organism evidence="2 3">
    <name type="scientific">Anabarilius grahami</name>
    <name type="common">Kanglang fish</name>
    <name type="synonym">Barilius grahami</name>
    <dbReference type="NCBI Taxonomy" id="495550"/>
    <lineage>
        <taxon>Eukaryota</taxon>
        <taxon>Metazoa</taxon>
        <taxon>Chordata</taxon>
        <taxon>Craniata</taxon>
        <taxon>Vertebrata</taxon>
        <taxon>Euteleostomi</taxon>
        <taxon>Actinopterygii</taxon>
        <taxon>Neopterygii</taxon>
        <taxon>Teleostei</taxon>
        <taxon>Ostariophysi</taxon>
        <taxon>Cypriniformes</taxon>
        <taxon>Xenocyprididae</taxon>
        <taxon>Xenocypridinae</taxon>
        <taxon>Xenocypridinae incertae sedis</taxon>
        <taxon>Anabarilius</taxon>
    </lineage>
</organism>
<evidence type="ECO:0000313" key="2">
    <source>
        <dbReference type="EMBL" id="ROL41978.1"/>
    </source>
</evidence>
<feature type="region of interest" description="Disordered" evidence="1">
    <location>
        <begin position="48"/>
        <end position="73"/>
    </location>
</feature>
<dbReference type="Proteomes" id="UP000281406">
    <property type="component" value="Unassembled WGS sequence"/>
</dbReference>
<comment type="caution">
    <text evidence="2">The sequence shown here is derived from an EMBL/GenBank/DDBJ whole genome shotgun (WGS) entry which is preliminary data.</text>
</comment>
<dbReference type="AlphaFoldDB" id="A0A3N0Y8A9"/>
<gene>
    <name evidence="2" type="ORF">DPX16_19827</name>
</gene>
<accession>A0A3N0Y8A9</accession>
<sequence length="227" mass="25066">MDAASSAALTEFINHSNSRIDQQQESINATGRAVQALVTQVSGLSQQLQQLHAPTAPPTPPVSPASLERRDLPEPRLPVPQSYAVNSQLEKQHRKDFDGTSKSRIRAETVFYEHSHSAVGSDELRIIINPQDYEKRVSNIYFNSLTGRASLCSIQSVSRLIGIALNPREASFIHLEGLLHKSHSDGTGSSDFAIYHTPCEGALNQRHYPPPARRRAAILTALIMLIW</sequence>
<name>A0A3N0Y8A9_ANAGA</name>
<evidence type="ECO:0000313" key="3">
    <source>
        <dbReference type="Proteomes" id="UP000281406"/>
    </source>
</evidence>
<keyword evidence="3" id="KW-1185">Reference proteome</keyword>
<proteinExistence type="predicted"/>
<evidence type="ECO:0000256" key="1">
    <source>
        <dbReference type="SAM" id="MobiDB-lite"/>
    </source>
</evidence>
<dbReference type="EMBL" id="RJVU01050883">
    <property type="protein sequence ID" value="ROL41978.1"/>
    <property type="molecule type" value="Genomic_DNA"/>
</dbReference>
<protein>
    <submittedName>
        <fullName evidence="2">Uncharacterized protein</fullName>
    </submittedName>
</protein>
<reference evidence="2 3" key="1">
    <citation type="submission" date="2018-10" db="EMBL/GenBank/DDBJ databases">
        <title>Genome assembly for a Yunnan-Guizhou Plateau 3E fish, Anabarilius grahami (Regan), and its evolutionary and genetic applications.</title>
        <authorList>
            <person name="Jiang W."/>
        </authorList>
    </citation>
    <scope>NUCLEOTIDE SEQUENCE [LARGE SCALE GENOMIC DNA]</scope>
    <source>
        <strain evidence="2">AG-KIZ</strain>
        <tissue evidence="2">Muscle</tissue>
    </source>
</reference>